<gene>
    <name evidence="3" type="ORF">SHERM_25030</name>
</gene>
<dbReference type="Gene3D" id="1.10.287.110">
    <property type="entry name" value="DnaJ domain"/>
    <property type="match status" value="1"/>
</dbReference>
<dbReference type="OrthoDB" id="10250354at2759"/>
<protein>
    <submittedName>
        <fullName evidence="3">Chaperone DnaJ-domain superfamily protein</fullName>
    </submittedName>
</protein>
<feature type="region of interest" description="Disordered" evidence="1">
    <location>
        <begin position="135"/>
        <end position="157"/>
    </location>
</feature>
<sequence length="213" mass="23616">MAGDDNKSNDFYGVLGLKKECTTAELRHNYKKLALKWHPDRFSASGDPNYLEEAKKKFQAIQQAYSVLSNADKRFLYDVGVYDINDDDDEDGMGEFLNEMATLMTQDEPMGNGNETFEELQQLFDELFQGDDDAFSYSSRSGTPPTSSSSSSSSSSSFFEGSYNNLIRMSSTESSSASFGYENGNFEGFCVGMSGKGKGGESSRKKCVRKGRR</sequence>
<organism evidence="3 4">
    <name type="scientific">Striga hermonthica</name>
    <name type="common">Purple witchweed</name>
    <name type="synonym">Buchnera hermonthica</name>
    <dbReference type="NCBI Taxonomy" id="68872"/>
    <lineage>
        <taxon>Eukaryota</taxon>
        <taxon>Viridiplantae</taxon>
        <taxon>Streptophyta</taxon>
        <taxon>Embryophyta</taxon>
        <taxon>Tracheophyta</taxon>
        <taxon>Spermatophyta</taxon>
        <taxon>Magnoliopsida</taxon>
        <taxon>eudicotyledons</taxon>
        <taxon>Gunneridae</taxon>
        <taxon>Pentapetalae</taxon>
        <taxon>asterids</taxon>
        <taxon>lamiids</taxon>
        <taxon>Lamiales</taxon>
        <taxon>Orobanchaceae</taxon>
        <taxon>Buchnereae</taxon>
        <taxon>Striga</taxon>
    </lineage>
</organism>
<dbReference type="AlphaFoldDB" id="A0A9N7NGR5"/>
<proteinExistence type="predicted"/>
<dbReference type="SUPFAM" id="SSF46565">
    <property type="entry name" value="Chaperone J-domain"/>
    <property type="match status" value="1"/>
</dbReference>
<keyword evidence="4" id="KW-1185">Reference proteome</keyword>
<dbReference type="PROSITE" id="PS50076">
    <property type="entry name" value="DNAJ_2"/>
    <property type="match status" value="1"/>
</dbReference>
<feature type="domain" description="J" evidence="2">
    <location>
        <begin position="10"/>
        <end position="81"/>
    </location>
</feature>
<dbReference type="PANTHER" id="PTHR44743">
    <property type="entry name" value="PUTATIVE, EXPRESSED-RELATED"/>
    <property type="match status" value="1"/>
</dbReference>
<dbReference type="PANTHER" id="PTHR44743:SF5">
    <property type="entry name" value="CHAPERONE DNAJ-DOMAIN SUPERFAMILY PROTEIN"/>
    <property type="match status" value="1"/>
</dbReference>
<dbReference type="InterPro" id="IPR036869">
    <property type="entry name" value="J_dom_sf"/>
</dbReference>
<name>A0A9N7NGR5_STRHE</name>
<dbReference type="EMBL" id="CACSLK010027773">
    <property type="protein sequence ID" value="CAA0829457.1"/>
    <property type="molecule type" value="Genomic_DNA"/>
</dbReference>
<evidence type="ECO:0000313" key="3">
    <source>
        <dbReference type="EMBL" id="CAA0829457.1"/>
    </source>
</evidence>
<dbReference type="SMART" id="SM00271">
    <property type="entry name" value="DnaJ"/>
    <property type="match status" value="1"/>
</dbReference>
<accession>A0A9N7NGR5</accession>
<dbReference type="InterPro" id="IPR001623">
    <property type="entry name" value="DnaJ_domain"/>
</dbReference>
<dbReference type="CDD" id="cd06257">
    <property type="entry name" value="DnaJ"/>
    <property type="match status" value="1"/>
</dbReference>
<comment type="caution">
    <text evidence="3">The sequence shown here is derived from an EMBL/GenBank/DDBJ whole genome shotgun (WGS) entry which is preliminary data.</text>
</comment>
<evidence type="ECO:0000313" key="4">
    <source>
        <dbReference type="Proteomes" id="UP001153555"/>
    </source>
</evidence>
<dbReference type="Pfam" id="PF00226">
    <property type="entry name" value="DnaJ"/>
    <property type="match status" value="1"/>
</dbReference>
<feature type="region of interest" description="Disordered" evidence="1">
    <location>
        <begin position="192"/>
        <end position="213"/>
    </location>
</feature>
<feature type="compositionally biased region" description="Low complexity" evidence="1">
    <location>
        <begin position="136"/>
        <end position="157"/>
    </location>
</feature>
<evidence type="ECO:0000259" key="2">
    <source>
        <dbReference type="PROSITE" id="PS50076"/>
    </source>
</evidence>
<reference evidence="3" key="1">
    <citation type="submission" date="2019-12" db="EMBL/GenBank/DDBJ databases">
        <authorList>
            <person name="Scholes J."/>
        </authorList>
    </citation>
    <scope>NUCLEOTIDE SEQUENCE</scope>
</reference>
<evidence type="ECO:0000256" key="1">
    <source>
        <dbReference type="SAM" id="MobiDB-lite"/>
    </source>
</evidence>
<dbReference type="Proteomes" id="UP001153555">
    <property type="component" value="Unassembled WGS sequence"/>
</dbReference>
<dbReference type="PRINTS" id="PR00625">
    <property type="entry name" value="JDOMAIN"/>
</dbReference>